<evidence type="ECO:0000256" key="1">
    <source>
        <dbReference type="SAM" id="MobiDB-lite"/>
    </source>
</evidence>
<comment type="caution">
    <text evidence="2">The sequence shown here is derived from an EMBL/GenBank/DDBJ whole genome shotgun (WGS) entry which is preliminary data.</text>
</comment>
<gene>
    <name evidence="2" type="ORF">mMyoMyo1_012214</name>
</gene>
<feature type="compositionally biased region" description="Polar residues" evidence="1">
    <location>
        <begin position="38"/>
        <end position="49"/>
    </location>
</feature>
<evidence type="ECO:0000313" key="2">
    <source>
        <dbReference type="EMBL" id="KAF6330204.1"/>
    </source>
</evidence>
<dbReference type="EMBL" id="JABWUV010000009">
    <property type="protein sequence ID" value="KAF6330204.1"/>
    <property type="molecule type" value="Genomic_DNA"/>
</dbReference>
<reference evidence="2 3" key="1">
    <citation type="journal article" date="2020" name="Nature">
        <title>Six reference-quality genomes reveal evolution of bat adaptations.</title>
        <authorList>
            <person name="Jebb D."/>
            <person name="Huang Z."/>
            <person name="Pippel M."/>
            <person name="Hughes G.M."/>
            <person name="Lavrichenko K."/>
            <person name="Devanna P."/>
            <person name="Winkler S."/>
            <person name="Jermiin L.S."/>
            <person name="Skirmuntt E.C."/>
            <person name="Katzourakis A."/>
            <person name="Burkitt-Gray L."/>
            <person name="Ray D.A."/>
            <person name="Sullivan K.A.M."/>
            <person name="Roscito J.G."/>
            <person name="Kirilenko B.M."/>
            <person name="Davalos L.M."/>
            <person name="Corthals A.P."/>
            <person name="Power M.L."/>
            <person name="Jones G."/>
            <person name="Ransome R.D."/>
            <person name="Dechmann D.K.N."/>
            <person name="Locatelli A.G."/>
            <person name="Puechmaille S.J."/>
            <person name="Fedrigo O."/>
            <person name="Jarvis E.D."/>
            <person name="Hiller M."/>
            <person name="Vernes S.C."/>
            <person name="Myers E.W."/>
            <person name="Teeling E.C."/>
        </authorList>
    </citation>
    <scope>NUCLEOTIDE SEQUENCE [LARGE SCALE GENOMIC DNA]</scope>
    <source>
        <strain evidence="2">MMyoMyo1</strain>
        <tissue evidence="2">Flight muscle</tissue>
    </source>
</reference>
<name>A0A7J7VYE9_MYOMY</name>
<organism evidence="2 3">
    <name type="scientific">Myotis myotis</name>
    <name type="common">Greater mouse-eared bat</name>
    <name type="synonym">Vespertilio myotis</name>
    <dbReference type="NCBI Taxonomy" id="51298"/>
    <lineage>
        <taxon>Eukaryota</taxon>
        <taxon>Metazoa</taxon>
        <taxon>Chordata</taxon>
        <taxon>Craniata</taxon>
        <taxon>Vertebrata</taxon>
        <taxon>Euteleostomi</taxon>
        <taxon>Mammalia</taxon>
        <taxon>Eutheria</taxon>
        <taxon>Laurasiatheria</taxon>
        <taxon>Chiroptera</taxon>
        <taxon>Yangochiroptera</taxon>
        <taxon>Vespertilionidae</taxon>
        <taxon>Myotis</taxon>
    </lineage>
</organism>
<keyword evidence="3" id="KW-1185">Reference proteome</keyword>
<evidence type="ECO:0000313" key="3">
    <source>
        <dbReference type="Proteomes" id="UP000527355"/>
    </source>
</evidence>
<protein>
    <submittedName>
        <fullName evidence="2">Uncharacterized protein</fullName>
    </submittedName>
</protein>
<sequence>MHIKAVINLLESALPPPTWAIFQPFSGIIIRDRDVNISSPKGQQRSRGSNLGEFPAGSCSVSNSVELGLSGDRFGEAETVSRLSLLRPCYIKRTWIETPISNKEKQNTEHATTWMTSKHYAH</sequence>
<dbReference type="AlphaFoldDB" id="A0A7J7VYE9"/>
<proteinExistence type="predicted"/>
<dbReference type="Proteomes" id="UP000527355">
    <property type="component" value="Unassembled WGS sequence"/>
</dbReference>
<accession>A0A7J7VYE9</accession>
<feature type="region of interest" description="Disordered" evidence="1">
    <location>
        <begin position="38"/>
        <end position="58"/>
    </location>
</feature>